<dbReference type="GO" id="GO:0000285">
    <property type="term" value="F:1-phosphatidylinositol-3-phosphate 5-kinase activity"/>
    <property type="evidence" value="ECO:0007669"/>
    <property type="project" value="UniProtKB-EC"/>
</dbReference>
<keyword evidence="5 15" id="KW-0808">Transferase</keyword>
<dbReference type="FunFam" id="3.30.810.10:FF:000001">
    <property type="entry name" value="1-phosphatidylinositol 3-phosphate 5-kinase FAB1"/>
    <property type="match status" value="1"/>
</dbReference>
<dbReference type="FunCoup" id="A0A0H2SA97">
    <property type="interactions" value="579"/>
</dbReference>
<evidence type="ECO:0000256" key="15">
    <source>
        <dbReference type="PROSITE-ProRule" id="PRU00781"/>
    </source>
</evidence>
<dbReference type="InterPro" id="IPR027484">
    <property type="entry name" value="PInositol-4-P-5-kinase_N"/>
</dbReference>
<feature type="region of interest" description="Disordered" evidence="16">
    <location>
        <begin position="445"/>
        <end position="470"/>
    </location>
</feature>
<feature type="compositionally biased region" description="Acidic residues" evidence="16">
    <location>
        <begin position="1770"/>
        <end position="1782"/>
    </location>
</feature>
<keyword evidence="12" id="KW-0862">Zinc</keyword>
<keyword evidence="6" id="KW-0479">Metal-binding</keyword>
<feature type="region of interest" description="Disordered" evidence="16">
    <location>
        <begin position="1541"/>
        <end position="1726"/>
    </location>
</feature>
<feature type="compositionally biased region" description="Low complexity" evidence="16">
    <location>
        <begin position="984"/>
        <end position="993"/>
    </location>
</feature>
<dbReference type="GO" id="GO:0010008">
    <property type="term" value="C:endosome membrane"/>
    <property type="evidence" value="ECO:0007669"/>
    <property type="project" value="TreeGrafter"/>
</dbReference>
<feature type="domain" description="FYVE-type" evidence="17">
    <location>
        <begin position="231"/>
        <end position="299"/>
    </location>
</feature>
<dbReference type="InterPro" id="IPR002423">
    <property type="entry name" value="Cpn60/GroEL/TCP-1"/>
</dbReference>
<dbReference type="CDD" id="cd17300">
    <property type="entry name" value="PIPKc_PIKfyve"/>
    <property type="match status" value="1"/>
</dbReference>
<dbReference type="EMBL" id="KQ085882">
    <property type="protein sequence ID" value="KLO20784.1"/>
    <property type="molecule type" value="Genomic_DNA"/>
</dbReference>
<feature type="compositionally biased region" description="Polar residues" evidence="16">
    <location>
        <begin position="1825"/>
        <end position="1834"/>
    </location>
</feature>
<feature type="region of interest" description="Disordered" evidence="16">
    <location>
        <begin position="805"/>
        <end position="841"/>
    </location>
</feature>
<feature type="compositionally biased region" description="Basic and acidic residues" evidence="16">
    <location>
        <begin position="1620"/>
        <end position="1634"/>
    </location>
</feature>
<evidence type="ECO:0000313" key="19">
    <source>
        <dbReference type="EMBL" id="KLO20784.1"/>
    </source>
</evidence>
<dbReference type="Proteomes" id="UP000053477">
    <property type="component" value="Unassembled WGS sequence"/>
</dbReference>
<dbReference type="InterPro" id="IPR027409">
    <property type="entry name" value="GroEL-like_apical_dom_sf"/>
</dbReference>
<feature type="region of interest" description="Disordered" evidence="16">
    <location>
        <begin position="940"/>
        <end position="1006"/>
    </location>
</feature>
<evidence type="ECO:0000256" key="6">
    <source>
        <dbReference type="ARBA" id="ARBA00022723"/>
    </source>
</evidence>
<evidence type="ECO:0000256" key="1">
    <source>
        <dbReference type="ARBA" id="ARBA00004177"/>
    </source>
</evidence>
<keyword evidence="10 15" id="KW-0418">Kinase</keyword>
<dbReference type="SUPFAM" id="SSF52029">
    <property type="entry name" value="GroEL apical domain-like"/>
    <property type="match status" value="1"/>
</dbReference>
<feature type="region of interest" description="Disordered" evidence="16">
    <location>
        <begin position="1"/>
        <end position="28"/>
    </location>
</feature>
<evidence type="ECO:0000256" key="14">
    <source>
        <dbReference type="PROSITE-ProRule" id="PRU00091"/>
    </source>
</evidence>
<evidence type="ECO:0000256" key="7">
    <source>
        <dbReference type="ARBA" id="ARBA00022741"/>
    </source>
</evidence>
<feature type="compositionally biased region" description="Low complexity" evidence="16">
    <location>
        <begin position="1809"/>
        <end position="1819"/>
    </location>
</feature>
<accession>A0A0H2SA97</accession>
<dbReference type="SUPFAM" id="SSF56104">
    <property type="entry name" value="SAICAR synthase-like"/>
    <property type="match status" value="1"/>
</dbReference>
<dbReference type="Gene3D" id="3.30.800.10">
    <property type="entry name" value="Phosphatidylinositol Phosphate Kinase II Beta"/>
    <property type="match status" value="1"/>
</dbReference>
<dbReference type="SMART" id="SM00330">
    <property type="entry name" value="PIPKc"/>
    <property type="match status" value="1"/>
</dbReference>
<sequence length="2303" mass="257092">MDSPQIPISPINSYGAVKSSSSSTKVVDDVTSLTSFNPFSEEDEHDQSSYTLVSSLFTRVKNSLAAPLSNAVAAASGTPSPTPTLPAQPTSTPSDPEVKRIGDKNVVTQNLSPASRPQNENRPRPMKFGSSVGPSLAPPLVTPLVVDSELRDPPTYSVDFESPSTGAFYSPTGDSHEGGLFGTAIPGFPIQDQSDARSIHTTTSLRRSESASKIIRRIRGDGLSRDYWMDDENAKECYLCKSIFTTWRRKHHCRICGQIYCSRCASNIIKGSRLGHENPPSRSKQEGIRVCNLCMEELQQNDDDDDDRRSVFSNISSPFGLGPDGHSQSFLSSFHNPFLGSQIFGRADDPHLGLFSIAESRRHLSGSDGSGFQSRPLTPGGYDDADEWYESGDALAAPFRRGVADEDKDVVISVPFPSDQPQDLQSGNNTPIEFQNGVSISINPSKSTIQFPASSPEHRHDVESPHNGAMRSRVNSYGSMETPTPFLRSRVQSRLDELSTGEIGWRVRRVSTAYAQELNSSSLFHLRIMLRQLLTNEGVPNIREWEETLSKIALRMAKDLTFTTYPSIEGDDMNVRQYVKIKKIPGGSPRDSQYVDGVVITKNVAHRQMTRHLRNPRIMLVTFPLEFQRVEGQYMHFGQIVRQEKEYLHNLVSRIAALRPHIVLAENSVSRLALDALVQQNIAVARSVKPSAIDLVSRMTQGDVFSSMDKLAFESRLGHCGRFEIQTFDHPLIPSRRKTYMKFEGCEGDLGCTIMLRGGDVEQLKRIKKVTLFVACIVRNLKLETHVWKDSLLSVPQLTTDAAPQGYIEQSKDDEETYEEERSTTESVISVPPSASSSAFTDVDDDVKARHLSRRIQESMQPYLTTFISVSATLRFPPPYPIRKMKELDHQLTHARRSWEDEIVKNEEQIIARHAEEATIIPETASTSNTDAEVPEDDISAQIDKLPVPELIDTPDTPYPESKASTDREDSTQSSEYFDHKLASSSSQSSLRSTIVPSSTSQSDLSLEEYQPKELGDIAAQSTFEQVKWRHNEQLRVWEWYLRRNKDDFVVEKYQCLNVLEYTVPVRDLGHRRSCFPPRLVYMKFYGDNDCTLGQFIDKAAHDTWTQFLNPTAVCQGKGCEQSLAVHCSVFLHNESRLIVNVDLWDPQIRARMNMRPKPDVKTTWSVCRVCGHTTPFIAVSEEMQRYSFAKFLELYFYPADVQTIQGAGCPHNVYQHHNRYFSVLGITVMFQSDPINLFEVSPPPLRIHVRSETLLRLKNLDYQRLLKRNAEWYSGLVDDLNLIKVEAATGDEETDRKFAADIDCLISRAISERAEMARLVQGIYKESRPTDTLALNRFRAERQDRIVAWQQDFDKLPKPNLKIGEKESRRSVFGSVRAIWPKRYDLPGLLEGLHLPPSSVLEIDELPSLLRRATREPAPVPTPDLSDAEALPKHEIVLASESSKLSTSDTGKESTESDEGSDSTIGASKGEGIQKSVPGDESGMEEPSEAAQESKSVIPARSRLPRRSGQHPSVAELVKKYQEILPAEVSRKLAICAFPPSLPPISTESDTDGAQEVLPRRRQKSKPRQREPQRKDSVSDFEQSYAMNAAPRPITGQLNQTRRRGTVARVTGLPLSSTDSRDSSRRTSPDKRTAMPRYNTEATLRTGRLSPTPGDTIPSETPGKNKPRLSGRKTTRERPATSRQPSASTSKLVPRRTSNAGGPGGKVSNMAKHFEKINRDMERSSRRYAVIRGRRVRPVAPARVKLEVVDSIKEAIKDESYDSSSSSEAENEDEDDGDDEQGGSNLKDSPQEMSMNSSVELKQGLERSSTSGSSQSQTVPAVELTTTDNTGSITLVPGQASGIGLVSPSNLPSPTGLPHTPPAYDGEDVPSTAERHSTIMKALSGFWPQQQATPSRNGTDNDNDDLMADPEHIFRESSMVARTDEPTSVIALALNSPQYRDMLQKSRAEKRLAKEPKVTDGGEAFMPDDMSISDSASTWGVVNVGSSDEANPRDDLRVPSSKLPWAISFESGGLAITCTILYPEQFDALRRTYDCDKVLVESLSRCKSWNASGGKSGSAFLKTKDERFIAKELSKTELESLTTFAPAYFDYMSSAASADRPTTLAKIFGCFKIVLRKVGKGKDRSSRKFQMNLLVMENLFYGREVLTNIYDLKGATRRRRVQASGRPNEVLLDENLMEREHEAPLYLREHSKRILQSALSNDTKFLQDVFVMDYSLLVGVDSQTGELVVGIVDYVRPYTWDKKVENFVKETGFLNGAGEGGPAVMHPKAYRDRFLSAMERYFPMVPDRWMKYRDLPQCDSST</sequence>
<dbReference type="CDD" id="cd03334">
    <property type="entry name" value="Fab1_TCP"/>
    <property type="match status" value="1"/>
</dbReference>
<dbReference type="STRING" id="27342.A0A0H2SA97"/>
<dbReference type="InterPro" id="IPR044769">
    <property type="entry name" value="PIKfyve_PIPKc"/>
</dbReference>
<evidence type="ECO:0000256" key="3">
    <source>
        <dbReference type="ARBA" id="ARBA00012009"/>
    </source>
</evidence>
<dbReference type="InterPro" id="IPR017455">
    <property type="entry name" value="Znf_FYVE-rel"/>
</dbReference>
<keyword evidence="8" id="KW-0967">Endosome</keyword>
<dbReference type="FunFam" id="3.50.7.10:FF:000007">
    <property type="entry name" value="1-phosphatidylinositol 3-phosphate 5-kinase isoform X1"/>
    <property type="match status" value="1"/>
</dbReference>
<dbReference type="CDD" id="cd15725">
    <property type="entry name" value="FYVE_PIKfyve_Fab1"/>
    <property type="match status" value="1"/>
</dbReference>
<feature type="compositionally biased region" description="Low complexity" evidence="16">
    <location>
        <begin position="825"/>
        <end position="839"/>
    </location>
</feature>
<keyword evidence="9 14" id="KW-0863">Zinc-finger</keyword>
<dbReference type="InterPro" id="IPR013083">
    <property type="entry name" value="Znf_RING/FYVE/PHD"/>
</dbReference>
<keyword evidence="20" id="KW-1185">Reference proteome</keyword>
<feature type="compositionally biased region" description="Low complexity" evidence="16">
    <location>
        <begin position="1608"/>
        <end position="1619"/>
    </location>
</feature>
<dbReference type="InterPro" id="IPR002498">
    <property type="entry name" value="PInositol-4-P-4/5-kinase_core"/>
</dbReference>
<protein>
    <recommendedName>
        <fullName evidence="3">1-phosphatidylinositol-3-phosphate 5-kinase</fullName>
        <ecNumber evidence="3">2.7.1.150</ecNumber>
    </recommendedName>
</protein>
<dbReference type="InterPro" id="IPR027483">
    <property type="entry name" value="PInositol-4-P-4/5-kinase_C_sf"/>
</dbReference>
<feature type="region of interest" description="Disordered" evidence="16">
    <location>
        <begin position="1754"/>
        <end position="1837"/>
    </location>
</feature>
<dbReference type="Gene3D" id="3.30.810.10">
    <property type="entry name" value="2-Layer Sandwich"/>
    <property type="match status" value="1"/>
</dbReference>
<evidence type="ECO:0000256" key="2">
    <source>
        <dbReference type="ARBA" id="ARBA00004496"/>
    </source>
</evidence>
<dbReference type="Gene3D" id="3.50.7.10">
    <property type="entry name" value="GroEL"/>
    <property type="match status" value="1"/>
</dbReference>
<evidence type="ECO:0000256" key="13">
    <source>
        <dbReference type="ARBA" id="ARBA00022840"/>
    </source>
</evidence>
<feature type="compositionally biased region" description="Polar residues" evidence="16">
    <location>
        <begin position="1682"/>
        <end position="1701"/>
    </location>
</feature>
<feature type="compositionally biased region" description="Polar residues" evidence="16">
    <location>
        <begin position="106"/>
        <end position="120"/>
    </location>
</feature>
<dbReference type="InParanoid" id="A0A0H2SA97"/>
<feature type="domain" description="PIPK" evidence="18">
    <location>
        <begin position="1954"/>
        <end position="2283"/>
    </location>
</feature>
<evidence type="ECO:0000256" key="4">
    <source>
        <dbReference type="ARBA" id="ARBA00022490"/>
    </source>
</evidence>
<name>A0A0H2SA97_9AGAM</name>
<dbReference type="PROSITE" id="PS50178">
    <property type="entry name" value="ZF_FYVE"/>
    <property type="match status" value="1"/>
</dbReference>
<feature type="compositionally biased region" description="Basic and acidic residues" evidence="16">
    <location>
        <begin position="1713"/>
        <end position="1726"/>
    </location>
</feature>
<organism evidence="19 20">
    <name type="scientific">Schizopora paradoxa</name>
    <dbReference type="NCBI Taxonomy" id="27342"/>
    <lineage>
        <taxon>Eukaryota</taxon>
        <taxon>Fungi</taxon>
        <taxon>Dikarya</taxon>
        <taxon>Basidiomycota</taxon>
        <taxon>Agaricomycotina</taxon>
        <taxon>Agaricomycetes</taxon>
        <taxon>Hymenochaetales</taxon>
        <taxon>Schizoporaceae</taxon>
        <taxon>Schizopora</taxon>
    </lineage>
</organism>
<keyword evidence="11" id="KW-0833">Ubl conjugation pathway</keyword>
<gene>
    <name evidence="19" type="ORF">SCHPADRAFT_934593</name>
</gene>
<keyword evidence="4" id="KW-0963">Cytoplasm</keyword>
<dbReference type="InterPro" id="IPR000306">
    <property type="entry name" value="Znf_FYVE"/>
</dbReference>
<evidence type="ECO:0000256" key="9">
    <source>
        <dbReference type="ARBA" id="ARBA00022771"/>
    </source>
</evidence>
<dbReference type="Pfam" id="PF00118">
    <property type="entry name" value="Cpn60_TCP1"/>
    <property type="match status" value="1"/>
</dbReference>
<dbReference type="Pfam" id="PF01504">
    <property type="entry name" value="PIP5K"/>
    <property type="match status" value="1"/>
</dbReference>
<evidence type="ECO:0000256" key="11">
    <source>
        <dbReference type="ARBA" id="ARBA00022786"/>
    </source>
</evidence>
<feature type="compositionally biased region" description="Basic and acidic residues" evidence="16">
    <location>
        <begin position="964"/>
        <end position="982"/>
    </location>
</feature>
<dbReference type="GO" id="GO:0000329">
    <property type="term" value="C:fungal-type vacuole membrane"/>
    <property type="evidence" value="ECO:0007669"/>
    <property type="project" value="TreeGrafter"/>
</dbReference>
<dbReference type="PANTHER" id="PTHR45748">
    <property type="entry name" value="1-PHOSPHATIDYLINOSITOL 3-PHOSPHATE 5-KINASE-RELATED"/>
    <property type="match status" value="1"/>
</dbReference>
<dbReference type="SMART" id="SM00064">
    <property type="entry name" value="FYVE"/>
    <property type="match status" value="1"/>
</dbReference>
<proteinExistence type="predicted"/>
<evidence type="ECO:0000259" key="17">
    <source>
        <dbReference type="PROSITE" id="PS50178"/>
    </source>
</evidence>
<evidence type="ECO:0000256" key="10">
    <source>
        <dbReference type="ARBA" id="ARBA00022777"/>
    </source>
</evidence>
<dbReference type="Gene3D" id="3.30.40.10">
    <property type="entry name" value="Zinc/RING finger domain, C3HC4 (zinc finger)"/>
    <property type="match status" value="1"/>
</dbReference>
<feature type="region of interest" description="Disordered" evidence="16">
    <location>
        <begin position="155"/>
        <end position="175"/>
    </location>
</feature>
<dbReference type="EC" id="2.7.1.150" evidence="3"/>
<feature type="compositionally biased region" description="Low complexity" evidence="16">
    <location>
        <begin position="17"/>
        <end position="28"/>
    </location>
</feature>
<feature type="compositionally biased region" description="Polar residues" evidence="16">
    <location>
        <begin position="1441"/>
        <end position="1450"/>
    </location>
</feature>
<evidence type="ECO:0000313" key="20">
    <source>
        <dbReference type="Proteomes" id="UP000053477"/>
    </source>
</evidence>
<feature type="compositionally biased region" description="Basic and acidic residues" evidence="16">
    <location>
        <begin position="1569"/>
        <end position="1579"/>
    </location>
</feature>
<feature type="region of interest" description="Disordered" evidence="16">
    <location>
        <begin position="1951"/>
        <end position="1972"/>
    </location>
</feature>
<dbReference type="FunFam" id="3.30.40.10:FF:000510">
    <property type="entry name" value="Phosphatidylinositol 3,5-kinase"/>
    <property type="match status" value="1"/>
</dbReference>
<dbReference type="InterPro" id="IPR011011">
    <property type="entry name" value="Znf_FYVE_PHD"/>
</dbReference>
<dbReference type="GO" id="GO:0005524">
    <property type="term" value="F:ATP binding"/>
    <property type="evidence" value="ECO:0007669"/>
    <property type="project" value="UniProtKB-UniRule"/>
</dbReference>
<feature type="region of interest" description="Disordered" evidence="16">
    <location>
        <begin position="71"/>
        <end position="134"/>
    </location>
</feature>
<evidence type="ECO:0000256" key="16">
    <source>
        <dbReference type="SAM" id="MobiDB-lite"/>
    </source>
</evidence>
<feature type="compositionally biased region" description="Polar residues" evidence="16">
    <location>
        <begin position="995"/>
        <end position="1005"/>
    </location>
</feature>
<keyword evidence="7 15" id="KW-0547">Nucleotide-binding</keyword>
<dbReference type="GO" id="GO:0046854">
    <property type="term" value="P:phosphatidylinositol phosphate biosynthetic process"/>
    <property type="evidence" value="ECO:0007669"/>
    <property type="project" value="TreeGrafter"/>
</dbReference>
<dbReference type="Pfam" id="PF01363">
    <property type="entry name" value="FYVE"/>
    <property type="match status" value="1"/>
</dbReference>
<feature type="compositionally biased region" description="Polar residues" evidence="16">
    <location>
        <begin position="1787"/>
        <end position="1801"/>
    </location>
</feature>
<dbReference type="OrthoDB" id="158357at2759"/>
<comment type="subcellular location">
    <subcellularLocation>
        <location evidence="2">Cytoplasm</location>
    </subcellularLocation>
    <subcellularLocation>
        <location evidence="1">Endosome</location>
    </subcellularLocation>
</comment>
<evidence type="ECO:0000256" key="8">
    <source>
        <dbReference type="ARBA" id="ARBA00022753"/>
    </source>
</evidence>
<feature type="compositionally biased region" description="Basic and acidic residues" evidence="16">
    <location>
        <begin position="1951"/>
        <end position="1961"/>
    </location>
</feature>
<keyword evidence="13 15" id="KW-0067">ATP-binding</keyword>
<dbReference type="PANTHER" id="PTHR45748:SF7">
    <property type="entry name" value="1-PHOSPHATIDYLINOSITOL 3-PHOSPHATE 5-KINASE-RELATED"/>
    <property type="match status" value="1"/>
</dbReference>
<feature type="region of interest" description="Disordered" evidence="16">
    <location>
        <begin position="1439"/>
        <end position="1513"/>
    </location>
</feature>
<dbReference type="SUPFAM" id="SSF57903">
    <property type="entry name" value="FYVE/PHD zinc finger"/>
    <property type="match status" value="1"/>
</dbReference>
<evidence type="ECO:0000259" key="18">
    <source>
        <dbReference type="PROSITE" id="PS51455"/>
    </source>
</evidence>
<dbReference type="PROSITE" id="PS51455">
    <property type="entry name" value="PIPK"/>
    <property type="match status" value="1"/>
</dbReference>
<reference evidence="19 20" key="1">
    <citation type="submission" date="2015-04" db="EMBL/GenBank/DDBJ databases">
        <title>Complete genome sequence of Schizopora paradoxa KUC8140, a cosmopolitan wood degrader in East Asia.</title>
        <authorList>
            <consortium name="DOE Joint Genome Institute"/>
            <person name="Min B."/>
            <person name="Park H."/>
            <person name="Jang Y."/>
            <person name="Kim J.-J."/>
            <person name="Kim K.H."/>
            <person name="Pangilinan J."/>
            <person name="Lipzen A."/>
            <person name="Riley R."/>
            <person name="Grigoriev I.V."/>
            <person name="Spatafora J.W."/>
            <person name="Choi I.-G."/>
        </authorList>
    </citation>
    <scope>NUCLEOTIDE SEQUENCE [LARGE SCALE GENOMIC DNA]</scope>
    <source>
        <strain evidence="19 20">KUC8140</strain>
    </source>
</reference>
<evidence type="ECO:0000256" key="12">
    <source>
        <dbReference type="ARBA" id="ARBA00022833"/>
    </source>
</evidence>
<evidence type="ECO:0000256" key="5">
    <source>
        <dbReference type="ARBA" id="ARBA00022679"/>
    </source>
</evidence>
<dbReference type="GO" id="GO:0008270">
    <property type="term" value="F:zinc ion binding"/>
    <property type="evidence" value="ECO:0007669"/>
    <property type="project" value="UniProtKB-KW"/>
</dbReference>
<feature type="region of interest" description="Disordered" evidence="16">
    <location>
        <begin position="364"/>
        <end position="385"/>
    </location>
</feature>